<protein>
    <submittedName>
        <fullName evidence="1">Uncharacterized protein</fullName>
    </submittedName>
</protein>
<accession>A0A0G0ZHC8</accession>
<evidence type="ECO:0000313" key="2">
    <source>
        <dbReference type="Proteomes" id="UP000034036"/>
    </source>
</evidence>
<name>A0A0G0ZHC8_9BACT</name>
<organism evidence="1 2">
    <name type="scientific">Candidatus Giovannonibacteria bacterium GW2011_GWF2_42_19</name>
    <dbReference type="NCBI Taxonomy" id="1618659"/>
    <lineage>
        <taxon>Bacteria</taxon>
        <taxon>Candidatus Giovannoniibacteriota</taxon>
    </lineage>
</organism>
<sequence>MPNTRTQNKKRNSKVVAVPDSTTKHGRLFAAALNLFQYDTLAKFEFYP</sequence>
<dbReference type="Proteomes" id="UP000034036">
    <property type="component" value="Unassembled WGS sequence"/>
</dbReference>
<reference evidence="1 2" key="1">
    <citation type="journal article" date="2015" name="Nature">
        <title>rRNA introns, odd ribosomes, and small enigmatic genomes across a large radiation of phyla.</title>
        <authorList>
            <person name="Brown C.T."/>
            <person name="Hug L.A."/>
            <person name="Thomas B.C."/>
            <person name="Sharon I."/>
            <person name="Castelle C.J."/>
            <person name="Singh A."/>
            <person name="Wilkins M.J."/>
            <person name="Williams K.H."/>
            <person name="Banfield J.F."/>
        </authorList>
    </citation>
    <scope>NUCLEOTIDE SEQUENCE [LARGE SCALE GENOMIC DNA]</scope>
</reference>
<proteinExistence type="predicted"/>
<comment type="caution">
    <text evidence="1">The sequence shown here is derived from an EMBL/GenBank/DDBJ whole genome shotgun (WGS) entry which is preliminary data.</text>
</comment>
<gene>
    <name evidence="1" type="ORF">UV11_C0011G0011</name>
</gene>
<evidence type="ECO:0000313" key="1">
    <source>
        <dbReference type="EMBL" id="KKS48130.1"/>
    </source>
</evidence>
<dbReference type="AlphaFoldDB" id="A0A0G0ZHC8"/>
<dbReference type="EMBL" id="LCDF01000011">
    <property type="protein sequence ID" value="KKS48130.1"/>
    <property type="molecule type" value="Genomic_DNA"/>
</dbReference>
<dbReference type="STRING" id="1618659.UV11_C0011G0011"/>